<proteinExistence type="predicted"/>
<gene>
    <name evidence="1" type="ORF">CGOC_LOCUS443</name>
</gene>
<dbReference type="AlphaFoldDB" id="A0A3P6Q047"/>
<evidence type="ECO:0000313" key="1">
    <source>
        <dbReference type="EMBL" id="VDK45056.1"/>
    </source>
</evidence>
<protein>
    <recommendedName>
        <fullName evidence="3">Xylosyltransferase C-terminal domain-containing protein</fullName>
    </recommendedName>
</protein>
<dbReference type="Proteomes" id="UP000271889">
    <property type="component" value="Unassembled WGS sequence"/>
</dbReference>
<dbReference type="EMBL" id="UYRV01000617">
    <property type="protein sequence ID" value="VDK45056.1"/>
    <property type="molecule type" value="Genomic_DNA"/>
</dbReference>
<evidence type="ECO:0008006" key="3">
    <source>
        <dbReference type="Google" id="ProtNLM"/>
    </source>
</evidence>
<accession>A0A3P6Q047</accession>
<keyword evidence="2" id="KW-1185">Reference proteome</keyword>
<sequence length="218" mass="24665">MFNVTFVNYYKADIDGYSLPFSMMAESLLSLHNKEAEFLALDRIDAVKVHASAPHQVIFTMQIRDLDVPIQLLVQRRLVSSIVSPAIVDGFKLESITAGTDIDHKEEIFRGFVAYADLTSSPTVRLRWSRVPGMSTTVNETKTSPNIRFLWRAPKQRHIATQKLRPYDSIYGTQFAALQLNTLNATNLEPGMWSVVVQPAYPEPNMKIKSLWTSAFKS</sequence>
<reference evidence="1 2" key="1">
    <citation type="submission" date="2018-11" db="EMBL/GenBank/DDBJ databases">
        <authorList>
            <consortium name="Pathogen Informatics"/>
        </authorList>
    </citation>
    <scope>NUCLEOTIDE SEQUENCE [LARGE SCALE GENOMIC DNA]</scope>
</reference>
<evidence type="ECO:0000313" key="2">
    <source>
        <dbReference type="Proteomes" id="UP000271889"/>
    </source>
</evidence>
<name>A0A3P6Q047_CYLGO</name>
<organism evidence="1 2">
    <name type="scientific">Cylicostephanus goldi</name>
    <name type="common">Nematode worm</name>
    <dbReference type="NCBI Taxonomy" id="71465"/>
    <lineage>
        <taxon>Eukaryota</taxon>
        <taxon>Metazoa</taxon>
        <taxon>Ecdysozoa</taxon>
        <taxon>Nematoda</taxon>
        <taxon>Chromadorea</taxon>
        <taxon>Rhabditida</taxon>
        <taxon>Rhabditina</taxon>
        <taxon>Rhabditomorpha</taxon>
        <taxon>Strongyloidea</taxon>
        <taxon>Strongylidae</taxon>
        <taxon>Cylicostephanus</taxon>
    </lineage>
</organism>
<dbReference type="OrthoDB" id="2019572at2759"/>